<dbReference type="EMBL" id="GL945476">
    <property type="protein sequence ID" value="EGO02558.1"/>
    <property type="molecule type" value="Genomic_DNA"/>
</dbReference>
<name>F8PLS6_SERL3</name>
<sequence>MSLSDTPQVSGNKDCFSSLSPVMSCSQSSTSSSSFDGLSSAIPGIVQKTLQQIIEALFCRDTQIKASKKTSTLSEDSHYIALTKWIDELENQNRALRCINEYPLVNFWTKRELLKFQRKNQGVVRIDGDPLDDEEDLDGVPIHGPGCLARGKNVTMWYIENQYGVPKVNHIATKVYPSWHRYHMKKIKLVKKEQDSGDSISGKCARSNSKSDIIEEPPAKRTNVTNSSPPIAQITESTHGQHIQDFSLTGMPKIDICNPHCWCPFGYQLARYLLRLLARSGCIGKYIRLFHHQFIGLRLHKTSTTYQKGQKGGKEYLQGFKSVHCIVYKD</sequence>
<dbReference type="InParanoid" id="F8PLS6"/>
<evidence type="ECO:0000313" key="3">
    <source>
        <dbReference type="Proteomes" id="UP000008063"/>
    </source>
</evidence>
<evidence type="ECO:0000313" key="2">
    <source>
        <dbReference type="EMBL" id="EGO02558.1"/>
    </source>
</evidence>
<organism evidence="3">
    <name type="scientific">Serpula lacrymans var. lacrymans (strain S7.3)</name>
    <name type="common">Dry rot fungus</name>
    <dbReference type="NCBI Taxonomy" id="936435"/>
    <lineage>
        <taxon>Eukaryota</taxon>
        <taxon>Fungi</taxon>
        <taxon>Dikarya</taxon>
        <taxon>Basidiomycota</taxon>
        <taxon>Agaricomycotina</taxon>
        <taxon>Agaricomycetes</taxon>
        <taxon>Agaricomycetidae</taxon>
        <taxon>Boletales</taxon>
        <taxon>Coniophorineae</taxon>
        <taxon>Serpulaceae</taxon>
        <taxon>Serpula</taxon>
    </lineage>
</organism>
<dbReference type="AlphaFoldDB" id="F8PLS6"/>
<feature type="region of interest" description="Disordered" evidence="1">
    <location>
        <begin position="197"/>
        <end position="229"/>
    </location>
</feature>
<proteinExistence type="predicted"/>
<accession>F8PLS6</accession>
<keyword evidence="3" id="KW-1185">Reference proteome</keyword>
<dbReference type="Proteomes" id="UP000008063">
    <property type="component" value="Unassembled WGS sequence"/>
</dbReference>
<reference evidence="3" key="1">
    <citation type="journal article" date="2011" name="Science">
        <title>The plant cell wall-decomposing machinery underlies the functional diversity of forest fungi.</title>
        <authorList>
            <person name="Eastwood D.C."/>
            <person name="Floudas D."/>
            <person name="Binder M."/>
            <person name="Majcherczyk A."/>
            <person name="Schneider P."/>
            <person name="Aerts A."/>
            <person name="Asiegbu F.O."/>
            <person name="Baker S.E."/>
            <person name="Barry K."/>
            <person name="Bendiksby M."/>
            <person name="Blumentritt M."/>
            <person name="Coutinho P.M."/>
            <person name="Cullen D."/>
            <person name="de Vries R.P."/>
            <person name="Gathman A."/>
            <person name="Goodell B."/>
            <person name="Henrissat B."/>
            <person name="Ihrmark K."/>
            <person name="Kauserud H."/>
            <person name="Kohler A."/>
            <person name="LaButti K."/>
            <person name="Lapidus A."/>
            <person name="Lavin J.L."/>
            <person name="Lee Y.-H."/>
            <person name="Lindquist E."/>
            <person name="Lilly W."/>
            <person name="Lucas S."/>
            <person name="Morin E."/>
            <person name="Murat C."/>
            <person name="Oguiza J.A."/>
            <person name="Park J."/>
            <person name="Pisabarro A.G."/>
            <person name="Riley R."/>
            <person name="Rosling A."/>
            <person name="Salamov A."/>
            <person name="Schmidt O."/>
            <person name="Schmutz J."/>
            <person name="Skrede I."/>
            <person name="Stenlid J."/>
            <person name="Wiebenga A."/>
            <person name="Xie X."/>
            <person name="Kuees U."/>
            <person name="Hibbett D.S."/>
            <person name="Hoffmeister D."/>
            <person name="Hoegberg N."/>
            <person name="Martin F."/>
            <person name="Grigoriev I.V."/>
            <person name="Watkinson S.C."/>
        </authorList>
    </citation>
    <scope>NUCLEOTIDE SEQUENCE [LARGE SCALE GENOMIC DNA]</scope>
    <source>
        <strain evidence="3">strain S7.3</strain>
    </source>
</reference>
<dbReference type="HOGENOM" id="CLU_842391_0_0_1"/>
<protein>
    <submittedName>
        <fullName evidence="2">Uncharacterized protein</fullName>
    </submittedName>
</protein>
<gene>
    <name evidence="2" type="ORF">SERLA73DRAFT_150256</name>
</gene>
<evidence type="ECO:0000256" key="1">
    <source>
        <dbReference type="SAM" id="MobiDB-lite"/>
    </source>
</evidence>